<reference evidence="1 2" key="1">
    <citation type="journal article" date="2015" name="Stand. Genomic Sci.">
        <title>Genomic Encyclopedia of Bacterial and Archaeal Type Strains, Phase III: the genomes of soil and plant-associated and newly described type strains.</title>
        <authorList>
            <person name="Whitman W.B."/>
            <person name="Woyke T."/>
            <person name="Klenk H.P."/>
            <person name="Zhou Y."/>
            <person name="Lilburn T.G."/>
            <person name="Beck B.J."/>
            <person name="De Vos P."/>
            <person name="Vandamme P."/>
            <person name="Eisen J.A."/>
            <person name="Garrity G."/>
            <person name="Hugenholtz P."/>
            <person name="Kyrpides N.C."/>
        </authorList>
    </citation>
    <scope>NUCLEOTIDE SEQUENCE [LARGE SCALE GENOMIC DNA]</scope>
    <source>
        <strain evidence="1 2">CGMCC 1.10116</strain>
    </source>
</reference>
<dbReference type="Gene3D" id="3.30.110.170">
    <property type="entry name" value="Protein of unknown function (DUF541), domain 1"/>
    <property type="match status" value="1"/>
</dbReference>
<accession>A0A562QQV1</accession>
<dbReference type="PANTHER" id="PTHR34387">
    <property type="entry name" value="SLR1258 PROTEIN"/>
    <property type="match status" value="1"/>
</dbReference>
<dbReference type="GO" id="GO:0006974">
    <property type="term" value="P:DNA damage response"/>
    <property type="evidence" value="ECO:0007669"/>
    <property type="project" value="TreeGrafter"/>
</dbReference>
<name>A0A562QQV1_9BACI</name>
<dbReference type="EMBL" id="VLKZ01000002">
    <property type="protein sequence ID" value="TWI59131.1"/>
    <property type="molecule type" value="Genomic_DNA"/>
</dbReference>
<dbReference type="OrthoDB" id="9785192at2"/>
<protein>
    <recommendedName>
        <fullName evidence="3">Secreted protein</fullName>
    </recommendedName>
</protein>
<organism evidence="1 2">
    <name type="scientific">Halalkalibacter nanhaiisediminis</name>
    <dbReference type="NCBI Taxonomy" id="688079"/>
    <lineage>
        <taxon>Bacteria</taxon>
        <taxon>Bacillati</taxon>
        <taxon>Bacillota</taxon>
        <taxon>Bacilli</taxon>
        <taxon>Bacillales</taxon>
        <taxon>Bacillaceae</taxon>
        <taxon>Halalkalibacter</taxon>
    </lineage>
</organism>
<dbReference type="PANTHER" id="PTHR34387:SF2">
    <property type="entry name" value="SLR1258 PROTEIN"/>
    <property type="match status" value="1"/>
</dbReference>
<evidence type="ECO:0000313" key="1">
    <source>
        <dbReference type="EMBL" id="TWI59131.1"/>
    </source>
</evidence>
<evidence type="ECO:0008006" key="3">
    <source>
        <dbReference type="Google" id="ProtNLM"/>
    </source>
</evidence>
<proteinExistence type="predicted"/>
<dbReference type="InterPro" id="IPR052022">
    <property type="entry name" value="26kDa_periplasmic_antigen"/>
</dbReference>
<dbReference type="Pfam" id="PF04402">
    <property type="entry name" value="SIMPL"/>
    <property type="match status" value="1"/>
</dbReference>
<gene>
    <name evidence="1" type="ORF">IQ10_00843</name>
</gene>
<dbReference type="RefSeq" id="WP_144449210.1">
    <property type="nucleotide sequence ID" value="NZ_VLKZ01000002.1"/>
</dbReference>
<dbReference type="Proteomes" id="UP000315711">
    <property type="component" value="Unassembled WGS sequence"/>
</dbReference>
<dbReference type="Gene3D" id="3.30.70.2970">
    <property type="entry name" value="Protein of unknown function (DUF541), domain 2"/>
    <property type="match status" value="1"/>
</dbReference>
<dbReference type="AlphaFoldDB" id="A0A562QQV1"/>
<evidence type="ECO:0000313" key="2">
    <source>
        <dbReference type="Proteomes" id="UP000315711"/>
    </source>
</evidence>
<keyword evidence="2" id="KW-1185">Reference proteome</keyword>
<comment type="caution">
    <text evidence="1">The sequence shown here is derived from an EMBL/GenBank/DDBJ whole genome shotgun (WGS) entry which is preliminary data.</text>
</comment>
<sequence>MYDDQQFFHLPPIAFRKDTTIIKVTGKGTLSVPANQAIITLGVVTEDTNLSQAQVNNSVTMSNIITSLFSLGIPGDQIETVVYRIDSEYNFENGQQIFKGYKVTHQIQITVNDISMVGQVVDTAVDNGANSVSTIQFTVNDLDIFYNQALSKAIQNGLVKAMIIARDLNVTLNQTPDKVIEITQPTTPIPFSASFLSKSEATPIQPGNITVTAIVEMEFSYLA</sequence>
<dbReference type="InterPro" id="IPR007497">
    <property type="entry name" value="SIMPL/DUF541"/>
</dbReference>